<comment type="caution">
    <text evidence="1">The sequence shown here is derived from an EMBL/GenBank/DDBJ whole genome shotgun (WGS) entry which is preliminary data.</text>
</comment>
<evidence type="ECO:0000313" key="2">
    <source>
        <dbReference type="Proteomes" id="UP000607653"/>
    </source>
</evidence>
<evidence type="ECO:0000313" key="1">
    <source>
        <dbReference type="EMBL" id="DAD45720.1"/>
    </source>
</evidence>
<dbReference type="AlphaFoldDB" id="A0A822ZML2"/>
<reference evidence="1 2" key="1">
    <citation type="journal article" date="2020" name="Mol. Biol. Evol.">
        <title>Distinct Expression and Methylation Patterns for Genes with Different Fates following a Single Whole-Genome Duplication in Flowering Plants.</title>
        <authorList>
            <person name="Shi T."/>
            <person name="Rahmani R.S."/>
            <person name="Gugger P.F."/>
            <person name="Wang M."/>
            <person name="Li H."/>
            <person name="Zhang Y."/>
            <person name="Li Z."/>
            <person name="Wang Q."/>
            <person name="Van de Peer Y."/>
            <person name="Marchal K."/>
            <person name="Chen J."/>
        </authorList>
    </citation>
    <scope>NUCLEOTIDE SEQUENCE [LARGE SCALE GENOMIC DNA]</scope>
    <source>
        <tissue evidence="1">Leaf</tissue>
    </source>
</reference>
<organism evidence="1 2">
    <name type="scientific">Nelumbo nucifera</name>
    <name type="common">Sacred lotus</name>
    <dbReference type="NCBI Taxonomy" id="4432"/>
    <lineage>
        <taxon>Eukaryota</taxon>
        <taxon>Viridiplantae</taxon>
        <taxon>Streptophyta</taxon>
        <taxon>Embryophyta</taxon>
        <taxon>Tracheophyta</taxon>
        <taxon>Spermatophyta</taxon>
        <taxon>Magnoliopsida</taxon>
        <taxon>Proteales</taxon>
        <taxon>Nelumbonaceae</taxon>
        <taxon>Nelumbo</taxon>
    </lineage>
</organism>
<name>A0A822ZML2_NELNU</name>
<keyword evidence="2" id="KW-1185">Reference proteome</keyword>
<protein>
    <submittedName>
        <fullName evidence="1">Uncharacterized protein</fullName>
    </submittedName>
</protein>
<accession>A0A822ZML2</accession>
<dbReference type="Proteomes" id="UP000607653">
    <property type="component" value="Unassembled WGS sequence"/>
</dbReference>
<proteinExistence type="predicted"/>
<dbReference type="EMBL" id="DUZY01000007">
    <property type="protein sequence ID" value="DAD45720.1"/>
    <property type="molecule type" value="Genomic_DNA"/>
</dbReference>
<gene>
    <name evidence="1" type="ORF">HUJ06_003950</name>
</gene>
<sequence length="56" mass="6237">MSADVSWQVLEPSLAKGNRVMVFCNTLGSSRAVDHFLGENQIFTVNYHGEVPAEQR</sequence>